<dbReference type="InterPro" id="IPR055170">
    <property type="entry name" value="GFO_IDH_MocA-like_dom"/>
</dbReference>
<dbReference type="GO" id="GO:0000166">
    <property type="term" value="F:nucleotide binding"/>
    <property type="evidence" value="ECO:0007669"/>
    <property type="project" value="InterPro"/>
</dbReference>
<evidence type="ECO:0000256" key="1">
    <source>
        <dbReference type="ARBA" id="ARBA00010928"/>
    </source>
</evidence>
<dbReference type="Proteomes" id="UP001515480">
    <property type="component" value="Unassembled WGS sequence"/>
</dbReference>
<evidence type="ECO:0000259" key="3">
    <source>
        <dbReference type="Pfam" id="PF22725"/>
    </source>
</evidence>
<keyword evidence="5" id="KW-1185">Reference proteome</keyword>
<organism evidence="4 5">
    <name type="scientific">Prymnesium parvum</name>
    <name type="common">Toxic golden alga</name>
    <dbReference type="NCBI Taxonomy" id="97485"/>
    <lineage>
        <taxon>Eukaryota</taxon>
        <taxon>Haptista</taxon>
        <taxon>Haptophyta</taxon>
        <taxon>Prymnesiophyceae</taxon>
        <taxon>Prymnesiales</taxon>
        <taxon>Prymnesiaceae</taxon>
        <taxon>Prymnesium</taxon>
    </lineage>
</organism>
<comment type="similarity">
    <text evidence="1">Belongs to the Gfo/Idh/MocA family.</text>
</comment>
<dbReference type="PANTHER" id="PTHR43377:SF1">
    <property type="entry name" value="BILIVERDIN REDUCTASE A"/>
    <property type="match status" value="1"/>
</dbReference>
<dbReference type="Pfam" id="PF22725">
    <property type="entry name" value="GFO_IDH_MocA_C3"/>
    <property type="match status" value="1"/>
</dbReference>
<evidence type="ECO:0000313" key="4">
    <source>
        <dbReference type="EMBL" id="KAL1516013.1"/>
    </source>
</evidence>
<name>A0AB34J9M0_PRYPA</name>
<dbReference type="InterPro" id="IPR000683">
    <property type="entry name" value="Gfo/Idh/MocA-like_OxRdtase_N"/>
</dbReference>
<feature type="domain" description="Gfo/Idh/MocA-like oxidoreductase N-terminal" evidence="2">
    <location>
        <begin position="3"/>
        <end position="130"/>
    </location>
</feature>
<dbReference type="PANTHER" id="PTHR43377">
    <property type="entry name" value="BILIVERDIN REDUCTASE A"/>
    <property type="match status" value="1"/>
</dbReference>
<dbReference type="InterPro" id="IPR036291">
    <property type="entry name" value="NAD(P)-bd_dom_sf"/>
</dbReference>
<dbReference type="Pfam" id="PF01408">
    <property type="entry name" value="GFO_IDH_MocA"/>
    <property type="match status" value="1"/>
</dbReference>
<feature type="domain" description="GFO/IDH/MocA-like oxidoreductase" evidence="3">
    <location>
        <begin position="146"/>
        <end position="273"/>
    </location>
</feature>
<protein>
    <recommendedName>
        <fullName evidence="6">Gfo/Idh/MocA-like oxidoreductase N-terminal domain-containing protein</fullName>
    </recommendedName>
</protein>
<dbReference type="EMBL" id="JBGBPQ010000011">
    <property type="protein sequence ID" value="KAL1516013.1"/>
    <property type="molecule type" value="Genomic_DNA"/>
</dbReference>
<comment type="caution">
    <text evidence="4">The sequence shown here is derived from an EMBL/GenBank/DDBJ whole genome shotgun (WGS) entry which is preliminary data.</text>
</comment>
<dbReference type="SUPFAM" id="SSF51735">
    <property type="entry name" value="NAD(P)-binding Rossmann-fold domains"/>
    <property type="match status" value="1"/>
</dbReference>
<evidence type="ECO:0008006" key="6">
    <source>
        <dbReference type="Google" id="ProtNLM"/>
    </source>
</evidence>
<evidence type="ECO:0000259" key="2">
    <source>
        <dbReference type="Pfam" id="PF01408"/>
    </source>
</evidence>
<accession>A0AB34J9M0</accession>
<gene>
    <name evidence="4" type="ORF">AB1Y20_002626</name>
</gene>
<dbReference type="Gene3D" id="3.30.360.10">
    <property type="entry name" value="Dihydrodipicolinate Reductase, domain 2"/>
    <property type="match status" value="1"/>
</dbReference>
<dbReference type="AlphaFoldDB" id="A0AB34J9M0"/>
<reference evidence="4 5" key="1">
    <citation type="journal article" date="2024" name="Science">
        <title>Giant polyketide synthase enzymes in the biosynthesis of giant marine polyether toxins.</title>
        <authorList>
            <person name="Fallon T.R."/>
            <person name="Shende V.V."/>
            <person name="Wierzbicki I.H."/>
            <person name="Pendleton A.L."/>
            <person name="Watervoot N.F."/>
            <person name="Auber R.P."/>
            <person name="Gonzalez D.J."/>
            <person name="Wisecaver J.H."/>
            <person name="Moore B.S."/>
        </authorList>
    </citation>
    <scope>NUCLEOTIDE SEQUENCE [LARGE SCALE GENOMIC DNA]</scope>
    <source>
        <strain evidence="4 5">12B1</strain>
    </source>
</reference>
<evidence type="ECO:0000313" key="5">
    <source>
        <dbReference type="Proteomes" id="UP001515480"/>
    </source>
</evidence>
<dbReference type="SUPFAM" id="SSF55347">
    <property type="entry name" value="Glyceraldehyde-3-phosphate dehydrogenase-like, C-terminal domain"/>
    <property type="match status" value="1"/>
</dbReference>
<dbReference type="Gene3D" id="3.40.50.720">
    <property type="entry name" value="NAD(P)-binding Rossmann-like Domain"/>
    <property type="match status" value="1"/>
</dbReference>
<proteinExistence type="inferred from homology"/>
<dbReference type="InterPro" id="IPR051450">
    <property type="entry name" value="Gfo/Idh/MocA_Oxidoreductases"/>
</dbReference>
<sequence>MARIAVVGCGGWTQGWHLPHLSRRDDATIAALVDPLDQPGVGGCTPSLCLPMAQLCAKYGAPRFTSVDALLAEAATLRLDGVLVAVPHPHHYAVARAVLAAGLHLLLEKPLTADAAEAIALARLAAAAGSPALLVNNTANWRRGSRAALEAVASGRLGAVRLVNCVFGAPLGWLFEGEAHAAWAKPSGTMRGNGVGWGQLPHALAWVFKVSGLVPRRVYAAAAHSEASGADLYDALTISCEGGATVNVSGVGACPDHGFKVVGNWIFGTEGMLSYCGHAGSDNVKAAEAAGGGGGEAVTPTARLELWRHDGTHEVGPPVEFEDLEQGGTGPGSLDAFVAACAGKPYFNGAGVAEGLKAVLTIDAMYRSIASGLPEDVLSCDDVL</sequence>